<accession>A0ABQ6H865</accession>
<organism evidence="22 23">
    <name type="scientific">Thalassotalea eurytherma</name>
    <dbReference type="NCBI Taxonomy" id="1144278"/>
    <lineage>
        <taxon>Bacteria</taxon>
        <taxon>Pseudomonadati</taxon>
        <taxon>Pseudomonadota</taxon>
        <taxon>Gammaproteobacteria</taxon>
        <taxon>Alteromonadales</taxon>
        <taxon>Colwelliaceae</taxon>
        <taxon>Thalassotalea</taxon>
    </lineage>
</organism>
<evidence type="ECO:0000256" key="1">
    <source>
        <dbReference type="ARBA" id="ARBA00001974"/>
    </source>
</evidence>
<evidence type="ECO:0000313" key="23">
    <source>
        <dbReference type="Proteomes" id="UP001157133"/>
    </source>
</evidence>
<protein>
    <recommendedName>
        <fullName evidence="7 20">UDP-N-acetylenolpyruvoylglucosamine reductase</fullName>
        <ecNumber evidence="6 20">1.3.1.98</ecNumber>
    </recommendedName>
    <alternativeName>
        <fullName evidence="18 20">UDP-N-acetylmuramate dehydrogenase</fullName>
    </alternativeName>
</protein>
<dbReference type="InterPro" id="IPR003170">
    <property type="entry name" value="MurB"/>
</dbReference>
<keyword evidence="14 20" id="KW-0573">Peptidoglycan synthesis</keyword>
<keyword evidence="8 20" id="KW-0963">Cytoplasm</keyword>
<evidence type="ECO:0000313" key="22">
    <source>
        <dbReference type="EMBL" id="GLX82960.1"/>
    </source>
</evidence>
<dbReference type="InterPro" id="IPR036318">
    <property type="entry name" value="FAD-bd_PCMH-like_sf"/>
</dbReference>
<evidence type="ECO:0000256" key="11">
    <source>
        <dbReference type="ARBA" id="ARBA00022827"/>
    </source>
</evidence>
<dbReference type="Gene3D" id="3.90.78.10">
    <property type="entry name" value="UDP-N-acetylenolpyruvoylglucosamine reductase, C-terminal domain"/>
    <property type="match status" value="1"/>
</dbReference>
<dbReference type="Proteomes" id="UP001157133">
    <property type="component" value="Unassembled WGS sequence"/>
</dbReference>
<evidence type="ECO:0000259" key="21">
    <source>
        <dbReference type="PROSITE" id="PS51387"/>
    </source>
</evidence>
<feature type="active site" description="Proton donor" evidence="20">
    <location>
        <position position="230"/>
    </location>
</feature>
<evidence type="ECO:0000256" key="5">
    <source>
        <dbReference type="ARBA" id="ARBA00010485"/>
    </source>
</evidence>
<dbReference type="InterPro" id="IPR016166">
    <property type="entry name" value="FAD-bd_PCMH"/>
</dbReference>
<comment type="cofactor">
    <cofactor evidence="1 20">
        <name>FAD</name>
        <dbReference type="ChEBI" id="CHEBI:57692"/>
    </cofactor>
</comment>
<comment type="catalytic activity">
    <reaction evidence="19 20">
        <text>UDP-N-acetyl-alpha-D-muramate + NADP(+) = UDP-N-acetyl-3-O-(1-carboxyvinyl)-alpha-D-glucosamine + NADPH + H(+)</text>
        <dbReference type="Rhea" id="RHEA:12248"/>
        <dbReference type="ChEBI" id="CHEBI:15378"/>
        <dbReference type="ChEBI" id="CHEBI:57783"/>
        <dbReference type="ChEBI" id="CHEBI:58349"/>
        <dbReference type="ChEBI" id="CHEBI:68483"/>
        <dbReference type="ChEBI" id="CHEBI:70757"/>
        <dbReference type="EC" id="1.3.1.98"/>
    </reaction>
</comment>
<evidence type="ECO:0000256" key="9">
    <source>
        <dbReference type="ARBA" id="ARBA00022618"/>
    </source>
</evidence>
<evidence type="ECO:0000256" key="2">
    <source>
        <dbReference type="ARBA" id="ARBA00003921"/>
    </source>
</evidence>
<evidence type="ECO:0000256" key="10">
    <source>
        <dbReference type="ARBA" id="ARBA00022630"/>
    </source>
</evidence>
<dbReference type="Pfam" id="PF02873">
    <property type="entry name" value="MurB_C"/>
    <property type="match status" value="1"/>
</dbReference>
<evidence type="ECO:0000256" key="16">
    <source>
        <dbReference type="ARBA" id="ARBA00023306"/>
    </source>
</evidence>
<gene>
    <name evidence="20 22" type="primary">murB</name>
    <name evidence="22" type="ORF">theurythT_24120</name>
</gene>
<dbReference type="PANTHER" id="PTHR21071">
    <property type="entry name" value="UDP-N-ACETYLENOLPYRUVOYLGLUCOSAMINE REDUCTASE"/>
    <property type="match status" value="1"/>
</dbReference>
<feature type="domain" description="FAD-binding PCMH-type" evidence="21">
    <location>
        <begin position="17"/>
        <end position="185"/>
    </location>
</feature>
<comment type="pathway">
    <text evidence="4 20">Cell wall biogenesis; peptidoglycan biosynthesis.</text>
</comment>
<comment type="caution">
    <text evidence="22">The sequence shown here is derived from an EMBL/GenBank/DDBJ whole genome shotgun (WGS) entry which is preliminary data.</text>
</comment>
<dbReference type="RefSeq" id="WP_284208354.1">
    <property type="nucleotide sequence ID" value="NZ_BSSU01000012.1"/>
</dbReference>
<dbReference type="NCBIfam" id="NF000755">
    <property type="entry name" value="PRK00046.1"/>
    <property type="match status" value="1"/>
</dbReference>
<evidence type="ECO:0000256" key="14">
    <source>
        <dbReference type="ARBA" id="ARBA00022984"/>
    </source>
</evidence>
<dbReference type="PANTHER" id="PTHR21071:SF4">
    <property type="entry name" value="UDP-N-ACETYLENOLPYRUVOYLGLUCOSAMINE REDUCTASE"/>
    <property type="match status" value="1"/>
</dbReference>
<keyword evidence="9 20" id="KW-0132">Cell division</keyword>
<evidence type="ECO:0000256" key="8">
    <source>
        <dbReference type="ARBA" id="ARBA00022490"/>
    </source>
</evidence>
<dbReference type="Gene3D" id="3.30.43.10">
    <property type="entry name" value="Uridine Diphospho-n-acetylenolpyruvylglucosamine Reductase, domain 2"/>
    <property type="match status" value="1"/>
</dbReference>
<evidence type="ECO:0000256" key="6">
    <source>
        <dbReference type="ARBA" id="ARBA00012518"/>
    </source>
</evidence>
<feature type="active site" evidence="20">
    <location>
        <position position="326"/>
    </location>
</feature>
<dbReference type="SUPFAM" id="SSF56194">
    <property type="entry name" value="Uridine diphospho-N-Acetylenolpyruvylglucosamine reductase, MurB, C-terminal domain"/>
    <property type="match status" value="1"/>
</dbReference>
<dbReference type="InterPro" id="IPR011601">
    <property type="entry name" value="MurB_C"/>
</dbReference>
<reference evidence="22 23" key="1">
    <citation type="submission" date="2023-03" db="EMBL/GenBank/DDBJ databases">
        <title>Draft genome sequence of Thalassotalea eurytherma JCM 18482T.</title>
        <authorList>
            <person name="Sawabe T."/>
        </authorList>
    </citation>
    <scope>NUCLEOTIDE SEQUENCE [LARGE SCALE GENOMIC DNA]</scope>
    <source>
        <strain evidence="22 23">JCM 18482</strain>
    </source>
</reference>
<dbReference type="InterPro" id="IPR036635">
    <property type="entry name" value="MurB_C_sf"/>
</dbReference>
<comment type="function">
    <text evidence="2 20">Cell wall formation.</text>
</comment>
<dbReference type="InterPro" id="IPR016167">
    <property type="entry name" value="FAD-bd_PCMH_sub1"/>
</dbReference>
<keyword evidence="16 20" id="KW-0131">Cell cycle</keyword>
<evidence type="ECO:0000256" key="19">
    <source>
        <dbReference type="ARBA" id="ARBA00048914"/>
    </source>
</evidence>
<keyword evidence="17 20" id="KW-0961">Cell wall biogenesis/degradation</keyword>
<dbReference type="Gene3D" id="3.30.465.10">
    <property type="match status" value="1"/>
</dbReference>
<evidence type="ECO:0000256" key="7">
    <source>
        <dbReference type="ARBA" id="ARBA00015188"/>
    </source>
</evidence>
<keyword evidence="11 20" id="KW-0274">FAD</keyword>
<comment type="similarity">
    <text evidence="5 20">Belongs to the MurB family.</text>
</comment>
<dbReference type="EC" id="1.3.1.98" evidence="6 20"/>
<comment type="subcellular location">
    <subcellularLocation>
        <location evidence="3 20">Cytoplasm</location>
    </subcellularLocation>
</comment>
<evidence type="ECO:0000256" key="4">
    <source>
        <dbReference type="ARBA" id="ARBA00004752"/>
    </source>
</evidence>
<dbReference type="HAMAP" id="MF_00037">
    <property type="entry name" value="MurB"/>
    <property type="match status" value="1"/>
</dbReference>
<dbReference type="InterPro" id="IPR006094">
    <property type="entry name" value="Oxid_FAD_bind_N"/>
</dbReference>
<keyword evidence="13 20" id="KW-0133">Cell shape</keyword>
<keyword evidence="23" id="KW-1185">Reference proteome</keyword>
<evidence type="ECO:0000256" key="13">
    <source>
        <dbReference type="ARBA" id="ARBA00022960"/>
    </source>
</evidence>
<keyword evidence="12 20" id="KW-0521">NADP</keyword>
<feature type="active site" evidence="20">
    <location>
        <position position="161"/>
    </location>
</feature>
<dbReference type="InterPro" id="IPR016169">
    <property type="entry name" value="FAD-bd_PCMH_sub2"/>
</dbReference>
<name>A0ABQ6H865_9GAMM</name>
<evidence type="ECO:0000256" key="3">
    <source>
        <dbReference type="ARBA" id="ARBA00004496"/>
    </source>
</evidence>
<sequence length="347" mass="38390">MKSHSNYSLKTANSFAVESKTPHIYFPSSDDDLVALSQLLKDQTYYLLGDGSNTLFCEELAPVIVAPRFYGVEIQETELGFIVEAGGSENWHNLVISLIEQNIKGLENLALIPGTVGAAPVQNIGAYGKDISMYCTGVTWFSMLNQCATQFSNEQCQFSYRDSLFKHDGYNKGIITKVSFFFPKKWQAQIEYGELQTLPTNVTAKQVMEKVIEVRNLKLPNPETLPNAGSFFKNPVVSNQTVSNLQRTFPDMPVYPVDESNSKLAAGWLIDQAGLKGFTQCSAAVHDRQALVIVNKGNATGSDIIHLAKFVQSEVHKKFAVYIEPEVRLVSSRGEQPFSAIDVAPLC</sequence>
<keyword evidence="10 20" id="KW-0285">Flavoprotein</keyword>
<evidence type="ECO:0000256" key="12">
    <source>
        <dbReference type="ARBA" id="ARBA00022857"/>
    </source>
</evidence>
<evidence type="ECO:0000256" key="20">
    <source>
        <dbReference type="HAMAP-Rule" id="MF_00037"/>
    </source>
</evidence>
<evidence type="ECO:0000256" key="18">
    <source>
        <dbReference type="ARBA" id="ARBA00031026"/>
    </source>
</evidence>
<dbReference type="EMBL" id="BSSU01000012">
    <property type="protein sequence ID" value="GLX82960.1"/>
    <property type="molecule type" value="Genomic_DNA"/>
</dbReference>
<proteinExistence type="inferred from homology"/>
<dbReference type="NCBIfam" id="TIGR00179">
    <property type="entry name" value="murB"/>
    <property type="match status" value="1"/>
</dbReference>
<dbReference type="PROSITE" id="PS51387">
    <property type="entry name" value="FAD_PCMH"/>
    <property type="match status" value="1"/>
</dbReference>
<evidence type="ECO:0000256" key="17">
    <source>
        <dbReference type="ARBA" id="ARBA00023316"/>
    </source>
</evidence>
<dbReference type="SUPFAM" id="SSF56176">
    <property type="entry name" value="FAD-binding/transporter-associated domain-like"/>
    <property type="match status" value="1"/>
</dbReference>
<keyword evidence="15 20" id="KW-0560">Oxidoreductase</keyword>
<dbReference type="Pfam" id="PF01565">
    <property type="entry name" value="FAD_binding_4"/>
    <property type="match status" value="1"/>
</dbReference>
<evidence type="ECO:0000256" key="15">
    <source>
        <dbReference type="ARBA" id="ARBA00023002"/>
    </source>
</evidence>